<comment type="cofactor">
    <cofactor evidence="1">
        <name>adenosylcob(III)alamin</name>
        <dbReference type="ChEBI" id="CHEBI:18408"/>
    </cofactor>
</comment>
<feature type="domain" description="VOC" evidence="8">
    <location>
        <begin position="144"/>
        <end position="272"/>
    </location>
</feature>
<evidence type="ECO:0000256" key="4">
    <source>
        <dbReference type="ARBA" id="ARBA00022723"/>
    </source>
</evidence>
<dbReference type="Pfam" id="PF02310">
    <property type="entry name" value="B12-binding"/>
    <property type="match status" value="1"/>
</dbReference>
<dbReference type="InterPro" id="IPR006158">
    <property type="entry name" value="Cobalamin-bd"/>
</dbReference>
<comment type="similarity">
    <text evidence="2">Belongs to the methylmalonyl-CoA epimerase family.</text>
</comment>
<dbReference type="CDD" id="cd02071">
    <property type="entry name" value="MM_CoA_mut_B12_BD"/>
    <property type="match status" value="1"/>
</dbReference>
<dbReference type="Gene3D" id="3.40.50.280">
    <property type="entry name" value="Cobalamin-binding domain"/>
    <property type="match status" value="1"/>
</dbReference>
<feature type="domain" description="B12-binding" evidence="7">
    <location>
        <begin position="3"/>
        <end position="131"/>
    </location>
</feature>
<dbReference type="SUPFAM" id="SSF52242">
    <property type="entry name" value="Cobalamin (vitamin B12)-binding domain"/>
    <property type="match status" value="1"/>
</dbReference>
<keyword evidence="3" id="KW-0846">Cobalamin</keyword>
<dbReference type="NCBIfam" id="TIGR03081">
    <property type="entry name" value="metmalonyl_epim"/>
    <property type="match status" value="1"/>
</dbReference>
<dbReference type="InterPro" id="IPR051785">
    <property type="entry name" value="MMCE/EMCE_epimerase"/>
</dbReference>
<dbReference type="Pfam" id="PF13669">
    <property type="entry name" value="Glyoxalase_4"/>
    <property type="match status" value="1"/>
</dbReference>
<organism evidence="9 10">
    <name type="scientific">Alkalicoccus daliensis</name>
    <dbReference type="NCBI Taxonomy" id="745820"/>
    <lineage>
        <taxon>Bacteria</taxon>
        <taxon>Bacillati</taxon>
        <taxon>Bacillota</taxon>
        <taxon>Bacilli</taxon>
        <taxon>Bacillales</taxon>
        <taxon>Bacillaceae</taxon>
        <taxon>Alkalicoccus</taxon>
    </lineage>
</organism>
<dbReference type="InterPro" id="IPR036724">
    <property type="entry name" value="Cobalamin-bd_sf"/>
</dbReference>
<dbReference type="InterPro" id="IPR017515">
    <property type="entry name" value="MeMalonyl-CoA_epimerase"/>
</dbReference>
<gene>
    <name evidence="9" type="ORF">SAMN04488053_101727</name>
</gene>
<dbReference type="STRING" id="745820.SAMN04488053_101727"/>
<dbReference type="AlphaFoldDB" id="A0A1H0B2Q6"/>
<evidence type="ECO:0000256" key="5">
    <source>
        <dbReference type="ARBA" id="ARBA00023235"/>
    </source>
</evidence>
<sequence length="281" mass="30263">MKKIRVLIAKPGLDGHDRGALVISQALRDAGMEVIYTGLRQSPAQIVRAAVQEDVDVIGLSSLSGAHNVLFPAVIKQLQEESAEDIMVIGGGVIPINDVIALEKQGIDKIFTPGTPTSLIAAYIEDAVRKKHGEESMFFTKPIGIDHIGIAVNSIEETAAFYTTHFQLEIDNVVEVPEQGVRVAFLPLASVTLELLEPMGENSPIQKFIDQRGGGLHHIAVAVSSIDERLNQMKKSGIPLIDEVPKKGAKGDPIAFIHPKAADGTLIELLEKKEEAADGYV</sequence>
<evidence type="ECO:0000256" key="2">
    <source>
        <dbReference type="ARBA" id="ARBA00009308"/>
    </source>
</evidence>
<dbReference type="Proteomes" id="UP000198778">
    <property type="component" value="Unassembled WGS sequence"/>
</dbReference>
<evidence type="ECO:0000256" key="6">
    <source>
        <dbReference type="ARBA" id="ARBA00023285"/>
    </source>
</evidence>
<name>A0A1H0B2Q6_9BACI</name>
<protein>
    <submittedName>
        <fullName evidence="9">Methylmalonyl-CoA epimerase</fullName>
    </submittedName>
</protein>
<evidence type="ECO:0000256" key="1">
    <source>
        <dbReference type="ARBA" id="ARBA00001922"/>
    </source>
</evidence>
<evidence type="ECO:0000313" key="10">
    <source>
        <dbReference type="Proteomes" id="UP000198778"/>
    </source>
</evidence>
<dbReference type="InterPro" id="IPR006159">
    <property type="entry name" value="Acid_CoA_mut_C"/>
</dbReference>
<keyword evidence="6" id="KW-0170">Cobalt</keyword>
<accession>A0A1H0B2Q6</accession>
<evidence type="ECO:0000313" key="9">
    <source>
        <dbReference type="EMBL" id="SDN39896.1"/>
    </source>
</evidence>
<keyword evidence="4" id="KW-0479">Metal-binding</keyword>
<dbReference type="GO" id="GO:0046872">
    <property type="term" value="F:metal ion binding"/>
    <property type="evidence" value="ECO:0007669"/>
    <property type="project" value="UniProtKB-KW"/>
</dbReference>
<dbReference type="NCBIfam" id="TIGR00640">
    <property type="entry name" value="acid_CoA_mut_C"/>
    <property type="match status" value="1"/>
</dbReference>
<dbReference type="CDD" id="cd07249">
    <property type="entry name" value="MMCE"/>
    <property type="match status" value="1"/>
</dbReference>
<dbReference type="RefSeq" id="WP_090840648.1">
    <property type="nucleotide sequence ID" value="NZ_FNIL01000001.1"/>
</dbReference>
<dbReference type="PROSITE" id="PS51819">
    <property type="entry name" value="VOC"/>
    <property type="match status" value="1"/>
</dbReference>
<keyword evidence="10" id="KW-1185">Reference proteome</keyword>
<dbReference type="PANTHER" id="PTHR43048:SF3">
    <property type="entry name" value="METHYLMALONYL-COA EPIMERASE, MITOCHONDRIAL"/>
    <property type="match status" value="1"/>
</dbReference>
<dbReference type="InterPro" id="IPR037523">
    <property type="entry name" value="VOC_core"/>
</dbReference>
<dbReference type="PANTHER" id="PTHR43048">
    <property type="entry name" value="METHYLMALONYL-COA EPIMERASE"/>
    <property type="match status" value="1"/>
</dbReference>
<dbReference type="GO" id="GO:0004493">
    <property type="term" value="F:methylmalonyl-CoA epimerase activity"/>
    <property type="evidence" value="ECO:0007669"/>
    <property type="project" value="TreeGrafter"/>
</dbReference>
<proteinExistence type="inferred from homology"/>
<dbReference type="OrthoDB" id="9788468at2"/>
<dbReference type="PROSITE" id="PS51332">
    <property type="entry name" value="B12_BINDING"/>
    <property type="match status" value="1"/>
</dbReference>
<evidence type="ECO:0000259" key="8">
    <source>
        <dbReference type="PROSITE" id="PS51819"/>
    </source>
</evidence>
<dbReference type="GO" id="GO:0046491">
    <property type="term" value="P:L-methylmalonyl-CoA metabolic process"/>
    <property type="evidence" value="ECO:0007669"/>
    <property type="project" value="TreeGrafter"/>
</dbReference>
<dbReference type="EMBL" id="FNIL01000001">
    <property type="protein sequence ID" value="SDN39896.1"/>
    <property type="molecule type" value="Genomic_DNA"/>
</dbReference>
<evidence type="ECO:0000256" key="3">
    <source>
        <dbReference type="ARBA" id="ARBA00022628"/>
    </source>
</evidence>
<dbReference type="Gene3D" id="3.10.180.10">
    <property type="entry name" value="2,3-Dihydroxybiphenyl 1,2-Dioxygenase, domain 1"/>
    <property type="match status" value="1"/>
</dbReference>
<evidence type="ECO:0000259" key="7">
    <source>
        <dbReference type="PROSITE" id="PS51332"/>
    </source>
</evidence>
<reference evidence="10" key="1">
    <citation type="submission" date="2016-10" db="EMBL/GenBank/DDBJ databases">
        <authorList>
            <person name="Varghese N."/>
            <person name="Submissions S."/>
        </authorList>
    </citation>
    <scope>NUCLEOTIDE SEQUENCE [LARGE SCALE GENOMIC DNA]</scope>
    <source>
        <strain evidence="10">CGMCC 1.10369</strain>
    </source>
</reference>
<dbReference type="InterPro" id="IPR029068">
    <property type="entry name" value="Glyas_Bleomycin-R_OHBP_Dase"/>
</dbReference>
<dbReference type="SUPFAM" id="SSF54593">
    <property type="entry name" value="Glyoxalase/Bleomycin resistance protein/Dihydroxybiphenyl dioxygenase"/>
    <property type="match status" value="1"/>
</dbReference>
<dbReference type="GO" id="GO:0031419">
    <property type="term" value="F:cobalamin binding"/>
    <property type="evidence" value="ECO:0007669"/>
    <property type="project" value="UniProtKB-KW"/>
</dbReference>
<keyword evidence="5" id="KW-0413">Isomerase</keyword>